<feature type="compositionally biased region" description="Low complexity" evidence="1">
    <location>
        <begin position="1"/>
        <end position="13"/>
    </location>
</feature>
<organism evidence="2 3">
    <name type="scientific">Marssonina brunnea f. sp. multigermtubi (strain MB_m1)</name>
    <name type="common">Marssonina leaf spot fungus</name>
    <dbReference type="NCBI Taxonomy" id="1072389"/>
    <lineage>
        <taxon>Eukaryota</taxon>
        <taxon>Fungi</taxon>
        <taxon>Dikarya</taxon>
        <taxon>Ascomycota</taxon>
        <taxon>Pezizomycotina</taxon>
        <taxon>Leotiomycetes</taxon>
        <taxon>Helotiales</taxon>
        <taxon>Drepanopezizaceae</taxon>
        <taxon>Drepanopeziza</taxon>
    </lineage>
</organism>
<feature type="region of interest" description="Disordered" evidence="1">
    <location>
        <begin position="1"/>
        <end position="21"/>
    </location>
</feature>
<feature type="region of interest" description="Disordered" evidence="1">
    <location>
        <begin position="51"/>
        <end position="91"/>
    </location>
</feature>
<sequence>MPTQTPTPITTPIPRRRSPLLTNSAFGDVDINYLSTSLSMKAKSPYIFVTRDNQNDYSPPAPPPPSPVNFPSESWSTACRRNQEPGNRKQE</sequence>
<name>K1W933_MARBU</name>
<dbReference type="InParanoid" id="K1W933"/>
<evidence type="ECO:0000256" key="1">
    <source>
        <dbReference type="SAM" id="MobiDB-lite"/>
    </source>
</evidence>
<feature type="compositionally biased region" description="Pro residues" evidence="1">
    <location>
        <begin position="59"/>
        <end position="68"/>
    </location>
</feature>
<proteinExistence type="predicted"/>
<dbReference type="OrthoDB" id="3557763at2759"/>
<evidence type="ECO:0000313" key="2">
    <source>
        <dbReference type="EMBL" id="EKD13715.1"/>
    </source>
</evidence>
<keyword evidence="3" id="KW-1185">Reference proteome</keyword>
<accession>K1W933</accession>
<protein>
    <submittedName>
        <fullName evidence="2">Uncharacterized protein</fullName>
    </submittedName>
</protein>
<gene>
    <name evidence="2" type="ORF">MBM_07916</name>
</gene>
<dbReference type="HOGENOM" id="CLU_181675_0_0_1"/>
<feature type="compositionally biased region" description="Basic and acidic residues" evidence="1">
    <location>
        <begin position="81"/>
        <end position="91"/>
    </location>
</feature>
<dbReference type="EMBL" id="JH921448">
    <property type="protein sequence ID" value="EKD13715.1"/>
    <property type="molecule type" value="Genomic_DNA"/>
</dbReference>
<dbReference type="AlphaFoldDB" id="K1W933"/>
<reference evidence="2 3" key="1">
    <citation type="journal article" date="2012" name="BMC Genomics">
        <title>Sequencing the genome of Marssonina brunnea reveals fungus-poplar co-evolution.</title>
        <authorList>
            <person name="Zhu S."/>
            <person name="Cao Y.-Z."/>
            <person name="Jiang C."/>
            <person name="Tan B.-Y."/>
            <person name="Wang Z."/>
            <person name="Feng S."/>
            <person name="Zhang L."/>
            <person name="Su X.-H."/>
            <person name="Brejova B."/>
            <person name="Vinar T."/>
            <person name="Xu M."/>
            <person name="Wang M.-X."/>
            <person name="Zhang S.-G."/>
            <person name="Huang M.-R."/>
            <person name="Wu R."/>
            <person name="Zhou Y."/>
        </authorList>
    </citation>
    <scope>NUCLEOTIDE SEQUENCE [LARGE SCALE GENOMIC DNA]</scope>
    <source>
        <strain evidence="2 3">MB_m1</strain>
    </source>
</reference>
<dbReference type="OMA" id="ESWSTAC"/>
<evidence type="ECO:0000313" key="3">
    <source>
        <dbReference type="Proteomes" id="UP000006753"/>
    </source>
</evidence>
<dbReference type="Proteomes" id="UP000006753">
    <property type="component" value="Unassembled WGS sequence"/>
</dbReference>
<dbReference type="KEGG" id="mbe:MBM_07916"/>